<dbReference type="InterPro" id="IPR017900">
    <property type="entry name" value="4Fe4S_Fe_S_CS"/>
</dbReference>
<keyword evidence="1" id="KW-0479">Metal-binding</keyword>
<dbReference type="KEGG" id="cwa:CwatDRAFT_2627"/>
<dbReference type="Pfam" id="PF00248">
    <property type="entry name" value="Aldo_ket_red"/>
    <property type="match status" value="1"/>
</dbReference>
<sequence length="376" mass="43014">MQYRRFGKTNLNLSIFSLGTMRCLASETVFNETLERAISLGINHLETARGYGKSEEFLGRFLQQQGLVAREKIYITTKLTPNPDAEKMSRWIDESLQKLQLNYIDCLAIHGVNTWEHLEWITKPNGCFLPLQRALDEGKINHLGFSTHGSLEVILAAMETGLFEFVNLHYYYFWRRNAPAIALASQKDMGIFIISPGDKGGLLYTPSALLTDLCAPFSPLALTYRFLLSDDRVTTLSTGASHPKEFKSILSLFEQNDKLSPEESQKLKELEEHLNRVLNTDKCSQCYQCLPCPETINIPEILRLRNLTIAYDLKNYGQYRYGMLENAGHWFPGNKGHRCTECGECLPRCPENLDIPKLLKDAHTRLKGTSRRRLWE</sequence>
<dbReference type="AlphaFoldDB" id="Q4C078"/>
<dbReference type="InterPro" id="IPR017896">
    <property type="entry name" value="4Fe4S_Fe-S-bd"/>
</dbReference>
<dbReference type="PANTHER" id="PTHR43312:SF2">
    <property type="entry name" value="OXIDOREDUCTASE"/>
    <property type="match status" value="1"/>
</dbReference>
<reference evidence="5" key="1">
    <citation type="submission" date="2004-02" db="EMBL/GenBank/DDBJ databases">
        <authorList>
            <consortium name="DOE Joint Genome Institute"/>
        </authorList>
    </citation>
    <scope>NUCLEOTIDE SEQUENCE [LARGE SCALE GENOMIC DNA]</scope>
    <source>
        <strain evidence="5">WH 8501</strain>
    </source>
</reference>
<dbReference type="Proteomes" id="UP000003922">
    <property type="component" value="Unassembled WGS sequence"/>
</dbReference>
<accession>Q4C078</accession>
<keyword evidence="6" id="KW-1185">Reference proteome</keyword>
<dbReference type="RefSeq" id="WP_007306733.1">
    <property type="nucleotide sequence ID" value="NZ_AADV02000064.1"/>
</dbReference>
<evidence type="ECO:0000259" key="4">
    <source>
        <dbReference type="PROSITE" id="PS51379"/>
    </source>
</evidence>
<dbReference type="PROSITE" id="PS51379">
    <property type="entry name" value="4FE4S_FER_2"/>
    <property type="match status" value="1"/>
</dbReference>
<reference evidence="5" key="2">
    <citation type="submission" date="2005-06" db="EMBL/GenBank/DDBJ databases">
        <title>Sequencing of the draft genome and assembly of Crocosphaera watsonii WH 8501.</title>
        <authorList>
            <consortium name="US DOE Joint Genome Institute (JGI-PGF)"/>
            <person name="Copeland A."/>
            <person name="Lucas S."/>
            <person name="Lapidus A."/>
            <person name="Barry K."/>
            <person name="Detter C."/>
            <person name="Glavina T."/>
            <person name="Hammon N."/>
            <person name="Israni S."/>
            <person name="Pitluck S."/>
            <person name="Richardson P."/>
        </authorList>
    </citation>
    <scope>NUCLEOTIDE SEQUENCE [LARGE SCALE GENOMIC DNA]</scope>
    <source>
        <strain evidence="5">WH 8501</strain>
    </source>
</reference>
<dbReference type="SUPFAM" id="SSF51430">
    <property type="entry name" value="NAD(P)-linked oxidoreductase"/>
    <property type="match status" value="1"/>
</dbReference>
<proteinExistence type="predicted"/>
<protein>
    <submittedName>
        <fullName evidence="5">Aldo/keto reductase</fullName>
    </submittedName>
</protein>
<dbReference type="EMBL" id="AADV02000064">
    <property type="protein sequence ID" value="EAM49552.1"/>
    <property type="molecule type" value="Genomic_DNA"/>
</dbReference>
<reference evidence="5" key="3">
    <citation type="submission" date="2016-12" db="EMBL/GenBank/DDBJ databases">
        <title>Annotation of the draft genome assembly of Crocosphaera watsonii WH 8501.</title>
        <authorList>
            <consortium name="US DOE Joint Genome Institute (JGI-ORNL)"/>
            <person name="Larimer F."/>
            <person name="Land M."/>
        </authorList>
    </citation>
    <scope>NUCLEOTIDE SEQUENCE</scope>
    <source>
        <strain evidence="5">WH 8501</strain>
    </source>
</reference>
<dbReference type="SUPFAM" id="SSF46548">
    <property type="entry name" value="alpha-helical ferredoxin"/>
    <property type="match status" value="1"/>
</dbReference>
<evidence type="ECO:0000256" key="2">
    <source>
        <dbReference type="ARBA" id="ARBA00023004"/>
    </source>
</evidence>
<evidence type="ECO:0000256" key="1">
    <source>
        <dbReference type="ARBA" id="ARBA00022723"/>
    </source>
</evidence>
<dbReference type="Pfam" id="PF13187">
    <property type="entry name" value="Fer4_9"/>
    <property type="match status" value="1"/>
</dbReference>
<keyword evidence="2" id="KW-0408">Iron</keyword>
<dbReference type="PRINTS" id="PR00069">
    <property type="entry name" value="ALDKETRDTASE"/>
</dbReference>
<evidence type="ECO:0000256" key="3">
    <source>
        <dbReference type="ARBA" id="ARBA00023014"/>
    </source>
</evidence>
<dbReference type="CDD" id="cd19096">
    <property type="entry name" value="AKR_Fe-S_oxidoreductase"/>
    <property type="match status" value="1"/>
</dbReference>
<dbReference type="InterPro" id="IPR020471">
    <property type="entry name" value="AKR"/>
</dbReference>
<dbReference type="PROSITE" id="PS00198">
    <property type="entry name" value="4FE4S_FER_1"/>
    <property type="match status" value="1"/>
</dbReference>
<organism evidence="5 6">
    <name type="scientific">Crocosphaera watsonii WH 8501</name>
    <dbReference type="NCBI Taxonomy" id="165597"/>
    <lineage>
        <taxon>Bacteria</taxon>
        <taxon>Bacillati</taxon>
        <taxon>Cyanobacteriota</taxon>
        <taxon>Cyanophyceae</taxon>
        <taxon>Oscillatoriophycideae</taxon>
        <taxon>Chroococcales</taxon>
        <taxon>Aphanothecaceae</taxon>
        <taxon>Crocosphaera</taxon>
    </lineage>
</organism>
<dbReference type="OrthoDB" id="9773828at2"/>
<evidence type="ECO:0000313" key="6">
    <source>
        <dbReference type="Proteomes" id="UP000003922"/>
    </source>
</evidence>
<name>Q4C078_CROWT</name>
<evidence type="ECO:0000313" key="5">
    <source>
        <dbReference type="EMBL" id="EAM49552.1"/>
    </source>
</evidence>
<dbReference type="GO" id="GO:0016491">
    <property type="term" value="F:oxidoreductase activity"/>
    <property type="evidence" value="ECO:0007669"/>
    <property type="project" value="InterPro"/>
</dbReference>
<keyword evidence="3" id="KW-0411">Iron-sulfur</keyword>
<dbReference type="GO" id="GO:0046872">
    <property type="term" value="F:metal ion binding"/>
    <property type="evidence" value="ECO:0007669"/>
    <property type="project" value="UniProtKB-KW"/>
</dbReference>
<dbReference type="InterPro" id="IPR053135">
    <property type="entry name" value="AKR2_Oxidoreductase"/>
</dbReference>
<dbReference type="Gene3D" id="3.20.20.100">
    <property type="entry name" value="NADP-dependent oxidoreductase domain"/>
    <property type="match status" value="1"/>
</dbReference>
<dbReference type="InterPro" id="IPR036812">
    <property type="entry name" value="NAD(P)_OxRdtase_dom_sf"/>
</dbReference>
<comment type="caution">
    <text evidence="5">The sequence shown here is derived from an EMBL/GenBank/DDBJ whole genome shotgun (WGS) entry which is preliminary data.</text>
</comment>
<dbReference type="PANTHER" id="PTHR43312">
    <property type="entry name" value="D-THREO-ALDOSE 1-DEHYDROGENASE"/>
    <property type="match status" value="1"/>
</dbReference>
<dbReference type="InterPro" id="IPR023210">
    <property type="entry name" value="NADP_OxRdtase_dom"/>
</dbReference>
<dbReference type="GO" id="GO:0051536">
    <property type="term" value="F:iron-sulfur cluster binding"/>
    <property type="evidence" value="ECO:0007669"/>
    <property type="project" value="UniProtKB-KW"/>
</dbReference>
<gene>
    <name evidence="5" type="ORF">CwatDRAFT_2627</name>
</gene>
<feature type="domain" description="4Fe-4S ferredoxin-type" evidence="4">
    <location>
        <begin position="330"/>
        <end position="361"/>
    </location>
</feature>